<dbReference type="EMBL" id="CAUYUJ010014915">
    <property type="protein sequence ID" value="CAK0847602.1"/>
    <property type="molecule type" value="Genomic_DNA"/>
</dbReference>
<evidence type="ECO:0000256" key="2">
    <source>
        <dbReference type="SAM" id="MobiDB-lite"/>
    </source>
</evidence>
<proteinExistence type="inferred from homology"/>
<dbReference type="Gene3D" id="3.30.420.40">
    <property type="match status" value="1"/>
</dbReference>
<dbReference type="PANTHER" id="PTHR34847:SF1">
    <property type="entry name" value="NODULATION PROTEIN U"/>
    <property type="match status" value="1"/>
</dbReference>
<evidence type="ECO:0000259" key="4">
    <source>
        <dbReference type="Pfam" id="PF16861"/>
    </source>
</evidence>
<protein>
    <recommendedName>
        <fullName evidence="7">N6-L-threonylcarbamoyladenine synthase</fullName>
    </recommendedName>
</protein>
<feature type="domain" description="Carbamoyltransferase C-terminal" evidence="4">
    <location>
        <begin position="579"/>
        <end position="686"/>
    </location>
</feature>
<name>A0ABN9TNY0_9DINO</name>
<accession>A0ABN9TNY0</accession>
<dbReference type="PANTHER" id="PTHR34847">
    <property type="entry name" value="NODULATION PROTEIN U"/>
    <property type="match status" value="1"/>
</dbReference>
<evidence type="ECO:0000313" key="5">
    <source>
        <dbReference type="EMBL" id="CAK0847602.1"/>
    </source>
</evidence>
<evidence type="ECO:0000256" key="1">
    <source>
        <dbReference type="ARBA" id="ARBA00006129"/>
    </source>
</evidence>
<evidence type="ECO:0008006" key="7">
    <source>
        <dbReference type="Google" id="ProtNLM"/>
    </source>
</evidence>
<reference evidence="5" key="1">
    <citation type="submission" date="2023-10" db="EMBL/GenBank/DDBJ databases">
        <authorList>
            <person name="Chen Y."/>
            <person name="Shah S."/>
            <person name="Dougan E. K."/>
            <person name="Thang M."/>
            <person name="Chan C."/>
        </authorList>
    </citation>
    <scope>NUCLEOTIDE SEQUENCE [LARGE SCALE GENOMIC DNA]</scope>
</reference>
<dbReference type="InterPro" id="IPR031730">
    <property type="entry name" value="Carbam_trans_C"/>
</dbReference>
<dbReference type="InterPro" id="IPR038152">
    <property type="entry name" value="Carbam_trans_C_sf"/>
</dbReference>
<evidence type="ECO:0000313" key="6">
    <source>
        <dbReference type="Proteomes" id="UP001189429"/>
    </source>
</evidence>
<feature type="region of interest" description="Disordered" evidence="2">
    <location>
        <begin position="283"/>
        <end position="302"/>
    </location>
</feature>
<dbReference type="Pfam" id="PF02543">
    <property type="entry name" value="Carbam_trans_N"/>
    <property type="match status" value="1"/>
</dbReference>
<dbReference type="InterPro" id="IPR003696">
    <property type="entry name" value="Carbtransf_dom"/>
</dbReference>
<dbReference type="Pfam" id="PF16861">
    <property type="entry name" value="Carbam_trans_C"/>
    <property type="match status" value="1"/>
</dbReference>
<dbReference type="InterPro" id="IPR051338">
    <property type="entry name" value="NodU/CmcH_Carbamoyltrnsfr"/>
</dbReference>
<dbReference type="Proteomes" id="UP001189429">
    <property type="component" value="Unassembled WGS sequence"/>
</dbReference>
<dbReference type="Gene3D" id="3.90.870.20">
    <property type="entry name" value="Carbamoyltransferase, C-terminal domain"/>
    <property type="match status" value="1"/>
</dbReference>
<keyword evidence="6" id="KW-1185">Reference proteome</keyword>
<comment type="similarity">
    <text evidence="1">Belongs to the NodU/CmcH family.</text>
</comment>
<evidence type="ECO:0000259" key="3">
    <source>
        <dbReference type="Pfam" id="PF02543"/>
    </source>
</evidence>
<comment type="caution">
    <text evidence="5">The sequence shown here is derived from an EMBL/GenBank/DDBJ whole genome shotgun (WGS) entry which is preliminary data.</text>
</comment>
<sequence>MVAAGCLTSEPLRLPLVVMHAWWAGLCGATLAAHASLPPEVVRDFSERVRSWEKNSKAEWHAEIKANFERSSDDTLVAGVKELPARLGGWRASGASIAIFNGGHDSAIAVGIDSRIQCVLELERWFNVRYFESWHPESFDDTWLSALEVVRDRCVCEDGPCPKEFDQGVLMTFPPFEGREEQWDNIVPIVEKVFTVKAWHHAAHHLSHALLAYHSSPFHSAVIVSYDGGGDDGLFNISTRWRIRRYWERGPPCRETGLQPGRHLRLPRGPAARGDWRARGDGGLLLPEVPPPARKRRESARRMEPVPVSYRLKARLSFSGKLMGYAATGSMNSTLAGALMEFFQYHAPHDPKGEVFPEQLYDAVPNVVLQAACGPVQAQRDLAASIQHVFDVFTMGIVQPAVALVTEAVHVEGIVMTGGCALNVITNQLIQDRLTAAGGQLSPSEAQRAPLEVFSPPAANDGGLAVGALWTLAPPLTRQPLQYPGVGGKVAEAAARLLQRREARACPAGRHPAFWPAPTPCTGTVAALGFPLWDEASLEGAAEARGARSLAALGGVGYLAELLAGGPAWQGHPGRSRADRPIVAVVRGRQEFGPRALGHRSLVAVPDSVEMRDRMNVLKDREWYRPVAPMVADEAMGQFLNRTVKSPYMTMAPRVADGIKERFPAVVHLDGTARHQSVGPNDEPFICGFMRYC</sequence>
<feature type="domain" description="Carbamoyltransferase" evidence="3">
    <location>
        <begin position="319"/>
        <end position="468"/>
    </location>
</feature>
<gene>
    <name evidence="5" type="ORF">PCOR1329_LOCUS40770</name>
</gene>
<organism evidence="5 6">
    <name type="scientific">Prorocentrum cordatum</name>
    <dbReference type="NCBI Taxonomy" id="2364126"/>
    <lineage>
        <taxon>Eukaryota</taxon>
        <taxon>Sar</taxon>
        <taxon>Alveolata</taxon>
        <taxon>Dinophyceae</taxon>
        <taxon>Prorocentrales</taxon>
        <taxon>Prorocentraceae</taxon>
        <taxon>Prorocentrum</taxon>
    </lineage>
</organism>